<dbReference type="EMBL" id="MCFN01001005">
    <property type="protein sequence ID" value="OXB54024.1"/>
    <property type="molecule type" value="Genomic_DNA"/>
</dbReference>
<dbReference type="AlphaFoldDB" id="A0A226MFG1"/>
<comment type="caution">
    <text evidence="2">The sequence shown here is derived from an EMBL/GenBank/DDBJ whole genome shotgun (WGS) entry which is preliminary data.</text>
</comment>
<keyword evidence="3" id="KW-1185">Reference proteome</keyword>
<evidence type="ECO:0000313" key="3">
    <source>
        <dbReference type="Proteomes" id="UP000198323"/>
    </source>
</evidence>
<accession>A0A226MFG1</accession>
<evidence type="ECO:0000313" key="2">
    <source>
        <dbReference type="EMBL" id="OXB54024.1"/>
    </source>
</evidence>
<feature type="transmembrane region" description="Helical" evidence="1">
    <location>
        <begin position="65"/>
        <end position="84"/>
    </location>
</feature>
<organism evidence="2 3">
    <name type="scientific">Callipepla squamata</name>
    <name type="common">Scaled quail</name>
    <dbReference type="NCBI Taxonomy" id="9009"/>
    <lineage>
        <taxon>Eukaryota</taxon>
        <taxon>Metazoa</taxon>
        <taxon>Chordata</taxon>
        <taxon>Craniata</taxon>
        <taxon>Vertebrata</taxon>
        <taxon>Euteleostomi</taxon>
        <taxon>Archelosauria</taxon>
        <taxon>Archosauria</taxon>
        <taxon>Dinosauria</taxon>
        <taxon>Saurischia</taxon>
        <taxon>Theropoda</taxon>
        <taxon>Coelurosauria</taxon>
        <taxon>Aves</taxon>
        <taxon>Neognathae</taxon>
        <taxon>Galloanserae</taxon>
        <taxon>Galliformes</taxon>
        <taxon>Odontophoridae</taxon>
        <taxon>Callipepla</taxon>
    </lineage>
</organism>
<keyword evidence="1" id="KW-0812">Transmembrane</keyword>
<reference evidence="2 3" key="1">
    <citation type="submission" date="2016-07" db="EMBL/GenBank/DDBJ databases">
        <title>Disparate Historic Effective Population Sizes Predicted by Modern Levels of Genome Diversity for the Scaled Quail (Callipepla squamata) and the Northern Bobwhite (Colinus virginianus): Inferences from First and Second Generation Draft Genome Assemblies for Sympatric New World Quail.</title>
        <authorList>
            <person name="Oldeschulte D.L."/>
            <person name="Halley Y.A."/>
            <person name="Bhattarai E.K."/>
            <person name="Brashear W.A."/>
            <person name="Hill J."/>
            <person name="Metz R.P."/>
            <person name="Johnson C.D."/>
            <person name="Rollins D."/>
            <person name="Peterson M.J."/>
            <person name="Bickhart D.M."/>
            <person name="Decker J.E."/>
            <person name="Seabury C.M."/>
        </authorList>
    </citation>
    <scope>NUCLEOTIDE SEQUENCE [LARGE SCALE GENOMIC DNA]</scope>
    <source>
        <strain evidence="2 3">Texas</strain>
        <tissue evidence="2">Leg muscle</tissue>
    </source>
</reference>
<proteinExistence type="predicted"/>
<keyword evidence="1" id="KW-1133">Transmembrane helix</keyword>
<name>A0A226MFG1_CALSU</name>
<gene>
    <name evidence="2" type="ORF">ASZ78_006150</name>
</gene>
<evidence type="ECO:0000256" key="1">
    <source>
        <dbReference type="SAM" id="Phobius"/>
    </source>
</evidence>
<protein>
    <submittedName>
        <fullName evidence="2">Uncharacterized protein</fullName>
    </submittedName>
</protein>
<keyword evidence="1" id="KW-0472">Membrane</keyword>
<dbReference type="Proteomes" id="UP000198323">
    <property type="component" value="Unassembled WGS sequence"/>
</dbReference>
<sequence>MFGAGCSTEASSAFLKRDRGADTHYFVADLDAQGAEVCTLLECLHFWLIAVHMNKMLYIMRQKPLSPFVIFIIIFILGIPGNSFGNYEMLDYTDDNGSVNELLEEYSPLATTVTHSCTILTREPADDYPDFQANSISTNKEIITAAHLFYTIDVNSVLILLPVLNQTIGIS</sequence>
<dbReference type="STRING" id="9009.A0A226MFG1"/>